<sequence length="130" mass="14356">MAMVHCKYIMVNTNNMKLVLDISAKIKLNYFSLINASDCPAPAVITCHLCAAPAPPTTTAAALPPLPLPIITFLPLPGTVRVSTCQMVGIRASVQFTKLVLEEQEEQEKEKKKKKEKKNNDDDEDDNDDD</sequence>
<reference evidence="3" key="1">
    <citation type="journal article" date="2009" name="Genome Res.">
        <title>Comparative genomic analyses of the human fungal pathogens Coccidioides and their relatives.</title>
        <authorList>
            <person name="Sharpton T.J."/>
            <person name="Stajich J.E."/>
            <person name="Rounsley S.D."/>
            <person name="Gardner M.J."/>
            <person name="Wortman J.R."/>
            <person name="Jordar V.S."/>
            <person name="Maiti R."/>
            <person name="Kodira C.D."/>
            <person name="Neafsey D.E."/>
            <person name="Zeng Q."/>
            <person name="Hung C.-Y."/>
            <person name="McMahan C."/>
            <person name="Muszewska A."/>
            <person name="Grynberg M."/>
            <person name="Mandel M.A."/>
            <person name="Kellner E.M."/>
            <person name="Barker B.M."/>
            <person name="Galgiani J.N."/>
            <person name="Orbach M.J."/>
            <person name="Kirkland T.N."/>
            <person name="Cole G.T."/>
            <person name="Henn M.R."/>
            <person name="Birren B.W."/>
            <person name="Taylor J.W."/>
        </authorList>
    </citation>
    <scope>NUCLEOTIDE SEQUENCE [LARGE SCALE GENOMIC DNA]</scope>
    <source>
        <strain evidence="3">RS</strain>
    </source>
</reference>
<accession>A0A0E1RWG5</accession>
<evidence type="ECO:0000313" key="2">
    <source>
        <dbReference type="EMBL" id="EAS30454.1"/>
    </source>
</evidence>
<dbReference type="AlphaFoldDB" id="A0A0E1RWG5"/>
<gene>
    <name evidence="2" type="ORF">CIMG_13003</name>
</gene>
<protein>
    <submittedName>
        <fullName evidence="2">Uncharacterized protein</fullName>
    </submittedName>
</protein>
<feature type="compositionally biased region" description="Acidic residues" evidence="1">
    <location>
        <begin position="121"/>
        <end position="130"/>
    </location>
</feature>
<dbReference type="RefSeq" id="XP_001242037.1">
    <property type="nucleotide sequence ID" value="XM_001242036.1"/>
</dbReference>
<dbReference type="STRING" id="246410.A0A0E1RWG5"/>
<organism evidence="2 3">
    <name type="scientific">Coccidioides immitis (strain RS)</name>
    <name type="common">Valley fever fungus</name>
    <dbReference type="NCBI Taxonomy" id="246410"/>
    <lineage>
        <taxon>Eukaryota</taxon>
        <taxon>Fungi</taxon>
        <taxon>Dikarya</taxon>
        <taxon>Ascomycota</taxon>
        <taxon>Pezizomycotina</taxon>
        <taxon>Eurotiomycetes</taxon>
        <taxon>Eurotiomycetidae</taxon>
        <taxon>Onygenales</taxon>
        <taxon>Onygenaceae</taxon>
        <taxon>Coccidioides</taxon>
    </lineage>
</organism>
<dbReference type="EMBL" id="GG704912">
    <property type="protein sequence ID" value="EAS30454.1"/>
    <property type="molecule type" value="Genomic_DNA"/>
</dbReference>
<evidence type="ECO:0000313" key="3">
    <source>
        <dbReference type="Proteomes" id="UP000001261"/>
    </source>
</evidence>
<feature type="region of interest" description="Disordered" evidence="1">
    <location>
        <begin position="104"/>
        <end position="130"/>
    </location>
</feature>
<keyword evidence="3" id="KW-1185">Reference proteome</keyword>
<dbReference type="KEGG" id="cim:CIMG_13003"/>
<evidence type="ECO:0000256" key="1">
    <source>
        <dbReference type="SAM" id="MobiDB-lite"/>
    </source>
</evidence>
<proteinExistence type="predicted"/>
<reference evidence="3" key="2">
    <citation type="journal article" date="2010" name="Genome Res.">
        <title>Population genomic sequencing of Coccidioides fungi reveals recent hybridization and transposon control.</title>
        <authorList>
            <person name="Neafsey D.E."/>
            <person name="Barker B.M."/>
            <person name="Sharpton T.J."/>
            <person name="Stajich J.E."/>
            <person name="Park D.J."/>
            <person name="Whiston E."/>
            <person name="Hung C.-Y."/>
            <person name="McMahan C."/>
            <person name="White J."/>
            <person name="Sykes S."/>
            <person name="Heiman D."/>
            <person name="Young S."/>
            <person name="Zeng Q."/>
            <person name="Abouelleil A."/>
            <person name="Aftuck L."/>
            <person name="Bessette D."/>
            <person name="Brown A."/>
            <person name="FitzGerald M."/>
            <person name="Lui A."/>
            <person name="Macdonald J.P."/>
            <person name="Priest M."/>
            <person name="Orbach M.J."/>
            <person name="Galgiani J.N."/>
            <person name="Kirkland T.N."/>
            <person name="Cole G.T."/>
            <person name="Birren B.W."/>
            <person name="Henn M.R."/>
            <person name="Taylor J.W."/>
            <person name="Rounsley S.D."/>
        </authorList>
    </citation>
    <scope>GENOME REANNOTATION</scope>
    <source>
        <strain evidence="3">RS</strain>
    </source>
</reference>
<dbReference type="Proteomes" id="UP000001261">
    <property type="component" value="Unassembled WGS sequence"/>
</dbReference>
<name>A0A0E1RWG5_COCIM</name>
<dbReference type="InParanoid" id="A0A0E1RWG5"/>
<dbReference type="VEuPathDB" id="FungiDB:CIMG_13003"/>
<dbReference type="GeneID" id="24164630"/>